<gene>
    <name evidence="1" type="ORF">L2E82_01406</name>
</gene>
<dbReference type="EMBL" id="CM042009">
    <property type="protein sequence ID" value="KAI3788634.1"/>
    <property type="molecule type" value="Genomic_DNA"/>
</dbReference>
<keyword evidence="2" id="KW-1185">Reference proteome</keyword>
<accession>A0ACB9GYG0</accession>
<evidence type="ECO:0000313" key="2">
    <source>
        <dbReference type="Proteomes" id="UP001055811"/>
    </source>
</evidence>
<comment type="caution">
    <text evidence="1">The sequence shown here is derived from an EMBL/GenBank/DDBJ whole genome shotgun (WGS) entry which is preliminary data.</text>
</comment>
<reference evidence="1 2" key="2">
    <citation type="journal article" date="2022" name="Mol. Ecol. Resour.">
        <title>The genomes of chicory, endive, great burdock and yacon provide insights into Asteraceae paleo-polyploidization history and plant inulin production.</title>
        <authorList>
            <person name="Fan W."/>
            <person name="Wang S."/>
            <person name="Wang H."/>
            <person name="Wang A."/>
            <person name="Jiang F."/>
            <person name="Liu H."/>
            <person name="Zhao H."/>
            <person name="Xu D."/>
            <person name="Zhang Y."/>
        </authorList>
    </citation>
    <scope>NUCLEOTIDE SEQUENCE [LARGE SCALE GENOMIC DNA]</scope>
    <source>
        <strain evidence="2">cv. Punajuju</strain>
        <tissue evidence="1">Leaves</tissue>
    </source>
</reference>
<proteinExistence type="predicted"/>
<organism evidence="1 2">
    <name type="scientific">Cichorium intybus</name>
    <name type="common">Chicory</name>
    <dbReference type="NCBI Taxonomy" id="13427"/>
    <lineage>
        <taxon>Eukaryota</taxon>
        <taxon>Viridiplantae</taxon>
        <taxon>Streptophyta</taxon>
        <taxon>Embryophyta</taxon>
        <taxon>Tracheophyta</taxon>
        <taxon>Spermatophyta</taxon>
        <taxon>Magnoliopsida</taxon>
        <taxon>eudicotyledons</taxon>
        <taxon>Gunneridae</taxon>
        <taxon>Pentapetalae</taxon>
        <taxon>asterids</taxon>
        <taxon>campanulids</taxon>
        <taxon>Asterales</taxon>
        <taxon>Asteraceae</taxon>
        <taxon>Cichorioideae</taxon>
        <taxon>Cichorieae</taxon>
        <taxon>Cichoriinae</taxon>
        <taxon>Cichorium</taxon>
    </lineage>
</organism>
<sequence length="112" mass="12310">MVREENNDVADTVTLEIGEGGVSTVFIFATSINGKIKAWLYDSLGSRVEYDAPGLWCTMAYSTDGKRTNSQQLITKALVTLVNGLETKFDIEMVAMTRVPWATLEIVGDQSD</sequence>
<reference evidence="2" key="1">
    <citation type="journal article" date="2022" name="Mol. Ecol. Resour.">
        <title>The genomes of chicory, endive, great burdock and yacon provide insights into Asteraceae palaeo-polyploidization history and plant inulin production.</title>
        <authorList>
            <person name="Fan W."/>
            <person name="Wang S."/>
            <person name="Wang H."/>
            <person name="Wang A."/>
            <person name="Jiang F."/>
            <person name="Liu H."/>
            <person name="Zhao H."/>
            <person name="Xu D."/>
            <person name="Zhang Y."/>
        </authorList>
    </citation>
    <scope>NUCLEOTIDE SEQUENCE [LARGE SCALE GENOMIC DNA]</scope>
    <source>
        <strain evidence="2">cv. Punajuju</strain>
    </source>
</reference>
<evidence type="ECO:0000313" key="1">
    <source>
        <dbReference type="EMBL" id="KAI3788634.1"/>
    </source>
</evidence>
<dbReference type="Proteomes" id="UP001055811">
    <property type="component" value="Linkage Group LG01"/>
</dbReference>
<protein>
    <submittedName>
        <fullName evidence="1">Uncharacterized protein</fullName>
    </submittedName>
</protein>
<name>A0ACB9GYG0_CICIN</name>